<organism evidence="13 14">
    <name type="scientific">Leptotrombidium deliense</name>
    <dbReference type="NCBI Taxonomy" id="299467"/>
    <lineage>
        <taxon>Eukaryota</taxon>
        <taxon>Metazoa</taxon>
        <taxon>Ecdysozoa</taxon>
        <taxon>Arthropoda</taxon>
        <taxon>Chelicerata</taxon>
        <taxon>Arachnida</taxon>
        <taxon>Acari</taxon>
        <taxon>Acariformes</taxon>
        <taxon>Trombidiformes</taxon>
        <taxon>Prostigmata</taxon>
        <taxon>Anystina</taxon>
        <taxon>Parasitengona</taxon>
        <taxon>Trombiculoidea</taxon>
        <taxon>Trombiculidae</taxon>
        <taxon>Leptotrombidium</taxon>
    </lineage>
</organism>
<evidence type="ECO:0000256" key="12">
    <source>
        <dbReference type="ARBA" id="ARBA00047536"/>
    </source>
</evidence>
<evidence type="ECO:0000256" key="9">
    <source>
        <dbReference type="ARBA" id="ARBA00041348"/>
    </source>
</evidence>
<dbReference type="GO" id="GO:0006729">
    <property type="term" value="P:tetrahydrobiopterin biosynthetic process"/>
    <property type="evidence" value="ECO:0007669"/>
    <property type="project" value="UniProtKB-KW"/>
</dbReference>
<evidence type="ECO:0000256" key="11">
    <source>
        <dbReference type="ARBA" id="ARBA00047429"/>
    </source>
</evidence>
<comment type="catalytic activity">
    <reaction evidence="12">
        <text>5,6,7,8-tetrahydropteridine + NAD(+) = 6,7-dihydropteridine + NADH + H(+)</text>
        <dbReference type="Rhea" id="RHEA:17869"/>
        <dbReference type="ChEBI" id="CHEBI:15378"/>
        <dbReference type="ChEBI" id="CHEBI:28889"/>
        <dbReference type="ChEBI" id="CHEBI:30156"/>
        <dbReference type="ChEBI" id="CHEBI:57540"/>
        <dbReference type="ChEBI" id="CHEBI:57945"/>
        <dbReference type="EC" id="1.5.1.34"/>
    </reaction>
    <physiologicalReaction direction="right-to-left" evidence="12">
        <dbReference type="Rhea" id="RHEA:17871"/>
    </physiologicalReaction>
</comment>
<accession>A0A443SQI7</accession>
<dbReference type="GO" id="GO:0006559">
    <property type="term" value="P:L-phenylalanine catabolic process"/>
    <property type="evidence" value="ECO:0007669"/>
    <property type="project" value="TreeGrafter"/>
</dbReference>
<evidence type="ECO:0000256" key="3">
    <source>
        <dbReference type="ARBA" id="ARBA00022857"/>
    </source>
</evidence>
<comment type="subunit">
    <text evidence="2">Homodimer.</text>
</comment>
<keyword evidence="14" id="KW-1185">Reference proteome</keyword>
<evidence type="ECO:0000256" key="10">
    <source>
        <dbReference type="ARBA" id="ARBA00042518"/>
    </source>
</evidence>
<dbReference type="PANTHER" id="PTHR15104:SF0">
    <property type="entry name" value="DIHYDROPTERIDINE REDUCTASE"/>
    <property type="match status" value="1"/>
</dbReference>
<dbReference type="InterPro" id="IPR036291">
    <property type="entry name" value="NAD(P)-bd_dom_sf"/>
</dbReference>
<evidence type="ECO:0000313" key="13">
    <source>
        <dbReference type="EMBL" id="RWS29742.1"/>
    </source>
</evidence>
<keyword evidence="4" id="KW-0560">Oxidoreductase</keyword>
<dbReference type="EC" id="1.5.1.34" evidence="7"/>
<evidence type="ECO:0000313" key="14">
    <source>
        <dbReference type="Proteomes" id="UP000288716"/>
    </source>
</evidence>
<dbReference type="GO" id="GO:0004155">
    <property type="term" value="F:6,7-dihydropteridine reductase activity"/>
    <property type="evidence" value="ECO:0007669"/>
    <property type="project" value="UniProtKB-EC"/>
</dbReference>
<reference evidence="13 14" key="1">
    <citation type="journal article" date="2018" name="Gigascience">
        <title>Genomes of trombidid mites reveal novel predicted allergens and laterally-transferred genes associated with secondary metabolism.</title>
        <authorList>
            <person name="Dong X."/>
            <person name="Chaisiri K."/>
            <person name="Xia D."/>
            <person name="Armstrong S.D."/>
            <person name="Fang Y."/>
            <person name="Donnelly M.J."/>
            <person name="Kadowaki T."/>
            <person name="McGarry J.W."/>
            <person name="Darby A.C."/>
            <person name="Makepeace B.L."/>
        </authorList>
    </citation>
    <scope>NUCLEOTIDE SEQUENCE [LARGE SCALE GENOMIC DNA]</scope>
    <source>
        <strain evidence="13">UoL-UT</strain>
    </source>
</reference>
<evidence type="ECO:0000256" key="1">
    <source>
        <dbReference type="ARBA" id="ARBA00006484"/>
    </source>
</evidence>
<evidence type="ECO:0000256" key="7">
    <source>
        <dbReference type="ARBA" id="ARBA00039153"/>
    </source>
</evidence>
<dbReference type="AlphaFoldDB" id="A0A443SQI7"/>
<dbReference type="GO" id="GO:0070404">
    <property type="term" value="F:NADH binding"/>
    <property type="evidence" value="ECO:0007669"/>
    <property type="project" value="TreeGrafter"/>
</dbReference>
<protein>
    <recommendedName>
        <fullName evidence="8">Dihydropteridine reductase</fullName>
        <ecNumber evidence="7">1.5.1.34</ecNumber>
    </recommendedName>
    <alternativeName>
        <fullName evidence="10">HDHPR</fullName>
    </alternativeName>
    <alternativeName>
        <fullName evidence="9">Quinoid dihydropteridine reductase</fullName>
    </alternativeName>
</protein>
<sequence length="421" mass="45062">MSSAKRVLVYGGKGTLANDEANESVIIANLECWTAQETEVVTGVNNILNEEKLDAIICVAGGWAGGNAADKDFIKNSDLVIKQSLWSSAIAAKIAVTYLKEGGLLTLTGAKDALDATPEMIGYGFAKAAVHHLTKSIAAEKSGLPKKSSVLTILPVILDTPLHRKFMPKNDFNDWTPLEFVANLTYKWATKMEERPKSGSLVELVTENGKTNLWVASVDTTASDEANESVIIKNLDCWTTQETEVVGGVNTILNGEKLDAIICVAGGWAGGSAANRDFIKNSDLMVKQSLWSSAIAAKIASEHLKEGGLLTLTGAKAALDATPGMIGYGFAKAAVHHLTKSLAAEKSGLPKDGSVLAILPVTLDTPMNRKFMPKADFNSWTPLEFVANLTYKWATKTEERPKSGSLVQLITDKGETNLLIN</sequence>
<keyword evidence="5" id="KW-0783">Tetrahydrobiopterin biosynthesis</keyword>
<dbReference type="InterPro" id="IPR002347">
    <property type="entry name" value="SDR_fam"/>
</dbReference>
<dbReference type="EMBL" id="NCKV01000786">
    <property type="protein sequence ID" value="RWS29742.1"/>
    <property type="molecule type" value="Genomic_DNA"/>
</dbReference>
<gene>
    <name evidence="13" type="ORF">B4U80_07181</name>
</gene>
<dbReference type="VEuPathDB" id="VectorBase:LDEU002293"/>
<evidence type="ECO:0000256" key="4">
    <source>
        <dbReference type="ARBA" id="ARBA00023002"/>
    </source>
</evidence>
<comment type="function">
    <text evidence="6">Catalyzes the conversion of quinonoid dihydrobiopterin into tetrahydrobiopterin.</text>
</comment>
<dbReference type="SUPFAM" id="SSF51735">
    <property type="entry name" value="NAD(P)-binding Rossmann-fold domains"/>
    <property type="match status" value="2"/>
</dbReference>
<dbReference type="STRING" id="299467.A0A443SQI7"/>
<evidence type="ECO:0000256" key="2">
    <source>
        <dbReference type="ARBA" id="ARBA00011738"/>
    </source>
</evidence>
<keyword evidence="3" id="KW-0521">NADP</keyword>
<dbReference type="FunFam" id="3.40.50.720:FF:000157">
    <property type="entry name" value="Quinoid dihydropteridine reductase"/>
    <property type="match status" value="2"/>
</dbReference>
<comment type="similarity">
    <text evidence="1">Belongs to the short-chain dehydrogenases/reductases (SDR) family.</text>
</comment>
<evidence type="ECO:0000256" key="6">
    <source>
        <dbReference type="ARBA" id="ARBA00037099"/>
    </source>
</evidence>
<comment type="catalytic activity">
    <reaction evidence="11">
        <text>5,6,7,8-tetrahydropteridine + NADP(+) = 6,7-dihydropteridine + NADPH + H(+)</text>
        <dbReference type="Rhea" id="RHEA:17865"/>
        <dbReference type="ChEBI" id="CHEBI:15378"/>
        <dbReference type="ChEBI" id="CHEBI:28889"/>
        <dbReference type="ChEBI" id="CHEBI:30156"/>
        <dbReference type="ChEBI" id="CHEBI:57783"/>
        <dbReference type="ChEBI" id="CHEBI:58349"/>
        <dbReference type="EC" id="1.5.1.34"/>
    </reaction>
    <physiologicalReaction direction="right-to-left" evidence="11">
        <dbReference type="Rhea" id="RHEA:17867"/>
    </physiologicalReaction>
</comment>
<proteinExistence type="inferred from homology"/>
<dbReference type="Pfam" id="PF13561">
    <property type="entry name" value="adh_short_C2"/>
    <property type="match status" value="2"/>
</dbReference>
<dbReference type="CDD" id="cd05334">
    <property type="entry name" value="DHPR_SDR_c_like"/>
    <property type="match status" value="2"/>
</dbReference>
<evidence type="ECO:0000256" key="8">
    <source>
        <dbReference type="ARBA" id="ARBA00039520"/>
    </source>
</evidence>
<dbReference type="Proteomes" id="UP000288716">
    <property type="component" value="Unassembled WGS sequence"/>
</dbReference>
<name>A0A443SQI7_9ACAR</name>
<dbReference type="GO" id="GO:0070402">
    <property type="term" value="F:NADPH binding"/>
    <property type="evidence" value="ECO:0007669"/>
    <property type="project" value="TreeGrafter"/>
</dbReference>
<dbReference type="OrthoDB" id="1204at2759"/>
<dbReference type="PANTHER" id="PTHR15104">
    <property type="entry name" value="DIHYDROPTERIDINE REDUCTASE"/>
    <property type="match status" value="1"/>
</dbReference>
<dbReference type="Gene3D" id="3.40.50.720">
    <property type="entry name" value="NAD(P)-binding Rossmann-like Domain"/>
    <property type="match status" value="2"/>
</dbReference>
<evidence type="ECO:0000256" key="5">
    <source>
        <dbReference type="ARBA" id="ARBA00023007"/>
    </source>
</evidence>
<dbReference type="GO" id="GO:0005737">
    <property type="term" value="C:cytoplasm"/>
    <property type="evidence" value="ECO:0007669"/>
    <property type="project" value="TreeGrafter"/>
</dbReference>
<comment type="caution">
    <text evidence="13">The sequence shown here is derived from an EMBL/GenBank/DDBJ whole genome shotgun (WGS) entry which is preliminary data.</text>
</comment>